<reference evidence="1" key="1">
    <citation type="submission" date="2018-02" db="EMBL/GenBank/DDBJ databases">
        <title>Rhizophora mucronata_Transcriptome.</title>
        <authorList>
            <person name="Meera S.P."/>
            <person name="Sreeshan A."/>
            <person name="Augustine A."/>
        </authorList>
    </citation>
    <scope>NUCLEOTIDE SEQUENCE</scope>
    <source>
        <tissue evidence="1">Leaf</tissue>
    </source>
</reference>
<dbReference type="EMBL" id="GGEC01064643">
    <property type="protein sequence ID" value="MBX45127.1"/>
    <property type="molecule type" value="Transcribed_RNA"/>
</dbReference>
<evidence type="ECO:0000313" key="1">
    <source>
        <dbReference type="EMBL" id="MBX45127.1"/>
    </source>
</evidence>
<sequence>MHSQAIKEFNLPS</sequence>
<accession>A0A2P2NRJ9</accession>
<proteinExistence type="predicted"/>
<protein>
    <submittedName>
        <fullName evidence="1">Uncharacterized protein</fullName>
    </submittedName>
</protein>
<organism evidence="1">
    <name type="scientific">Rhizophora mucronata</name>
    <name type="common">Asiatic mangrove</name>
    <dbReference type="NCBI Taxonomy" id="61149"/>
    <lineage>
        <taxon>Eukaryota</taxon>
        <taxon>Viridiplantae</taxon>
        <taxon>Streptophyta</taxon>
        <taxon>Embryophyta</taxon>
        <taxon>Tracheophyta</taxon>
        <taxon>Spermatophyta</taxon>
        <taxon>Magnoliopsida</taxon>
        <taxon>eudicotyledons</taxon>
        <taxon>Gunneridae</taxon>
        <taxon>Pentapetalae</taxon>
        <taxon>rosids</taxon>
        <taxon>fabids</taxon>
        <taxon>Malpighiales</taxon>
        <taxon>Rhizophoraceae</taxon>
        <taxon>Rhizophora</taxon>
    </lineage>
</organism>
<name>A0A2P2NRJ9_RHIMU</name>